<evidence type="ECO:0000313" key="11">
    <source>
        <dbReference type="EMBL" id="KAF6743050.1"/>
    </source>
</evidence>
<sequence>MSICYTSLPLTIDTDSMTSLKSKPKKASAQRKRPKHSHDTPTVQAESRPEVLAIETLGEIIKAKVGYPLRDFQLRAIEAQLKRKDVVVHAGTGTGKTTIAAGPLFDPSTAGMLTLMVSPLIALQNEQVETFKKKFGLGAIALNSSNGGCSISVLRVSNSQLINTHDALRNTKARIVLVSPEVLLSKDFIDEVLRDKGFARRVLSVVVDEAHVVSHWGASFRKQYGELGMIRAFLPPKTPLVAMSATFPPRVRGDVLRRLDISLVDHISIDIGNDRSMVALAVRSIHGTIVSHTDFDFTVPNSATSPKDIPSTMLFSDSVMGSAPIIDHLEELLPENLKSTGLIRPFSAGLTNEYREILLRDFKAGVVRILVCTDAAGMGCDIPNVEVVVQWKLPDKLSTFIQRAGRAARAEGTKGLAVLLVERSAYGIDINNVGIKGAKALTKKEKKVYAARCGVERGAYGGKSDAISPEDQTEPRINTDADDEGLLAFVQTQKCRRRVVTAVFANTITEQAQLCCDICNPEILDRIRPGKPTKKTRQAAVKQGELSTEVQTKLRAWRTLIHERDHGLALFPSSGILSDGHITLLSSIPKLGSKVELEKLIAGKWGWWATYGDSLWEHLSALDSSVFSLKPLARKAADSAQAGEVLTLSIMTGTIEAEAMVVVEEQATLPSTSTSLPASMPSTSTSPNTTQQQPTISATPAQASQAAPVAAQTPAVQTATDYAAAYQQEYDRARYAHWYYNVYLPSVSR</sequence>
<dbReference type="GO" id="GO:0009378">
    <property type="term" value="F:four-way junction helicase activity"/>
    <property type="evidence" value="ECO:0007669"/>
    <property type="project" value="TreeGrafter"/>
</dbReference>
<dbReference type="GO" id="GO:0005737">
    <property type="term" value="C:cytoplasm"/>
    <property type="evidence" value="ECO:0007669"/>
    <property type="project" value="TreeGrafter"/>
</dbReference>
<dbReference type="PANTHER" id="PTHR13710">
    <property type="entry name" value="DNA HELICASE RECQ FAMILY MEMBER"/>
    <property type="match status" value="1"/>
</dbReference>
<dbReference type="InterPro" id="IPR014001">
    <property type="entry name" value="Helicase_ATP-bd"/>
</dbReference>
<comment type="caution">
    <text evidence="11">The sequence shown here is derived from an EMBL/GenBank/DDBJ whole genome shotgun (WGS) entry which is preliminary data.</text>
</comment>
<dbReference type="PANTHER" id="PTHR13710:SF105">
    <property type="entry name" value="ATP-DEPENDENT DNA HELICASE Q1"/>
    <property type="match status" value="1"/>
</dbReference>
<evidence type="ECO:0000259" key="9">
    <source>
        <dbReference type="PROSITE" id="PS51192"/>
    </source>
</evidence>
<dbReference type="GO" id="GO:0005694">
    <property type="term" value="C:chromosome"/>
    <property type="evidence" value="ECO:0007669"/>
    <property type="project" value="TreeGrafter"/>
</dbReference>
<evidence type="ECO:0000256" key="7">
    <source>
        <dbReference type="ARBA" id="ARBA00034808"/>
    </source>
</evidence>
<evidence type="ECO:0000256" key="8">
    <source>
        <dbReference type="SAM" id="MobiDB-lite"/>
    </source>
</evidence>
<organism evidence="11 12">
    <name type="scientific">Ephemerocybe angulata</name>
    <dbReference type="NCBI Taxonomy" id="980116"/>
    <lineage>
        <taxon>Eukaryota</taxon>
        <taxon>Fungi</taxon>
        <taxon>Dikarya</taxon>
        <taxon>Basidiomycota</taxon>
        <taxon>Agaricomycotina</taxon>
        <taxon>Agaricomycetes</taxon>
        <taxon>Agaricomycetidae</taxon>
        <taxon>Agaricales</taxon>
        <taxon>Agaricineae</taxon>
        <taxon>Psathyrellaceae</taxon>
        <taxon>Ephemerocybe</taxon>
    </lineage>
</organism>
<keyword evidence="11" id="KW-0378">Hydrolase</keyword>
<keyword evidence="2" id="KW-0547">Nucleotide-binding</keyword>
<evidence type="ECO:0000259" key="10">
    <source>
        <dbReference type="PROSITE" id="PS51194"/>
    </source>
</evidence>
<dbReference type="GO" id="GO:0016787">
    <property type="term" value="F:hydrolase activity"/>
    <property type="evidence" value="ECO:0007669"/>
    <property type="project" value="UniProtKB-KW"/>
</dbReference>
<dbReference type="AlphaFoldDB" id="A0A8H6HAT6"/>
<feature type="region of interest" description="Disordered" evidence="8">
    <location>
        <begin position="16"/>
        <end position="47"/>
    </location>
</feature>
<dbReference type="InterPro" id="IPR001650">
    <property type="entry name" value="Helicase_C-like"/>
</dbReference>
<dbReference type="PROSITE" id="PS51194">
    <property type="entry name" value="HELICASE_CTER"/>
    <property type="match status" value="1"/>
</dbReference>
<dbReference type="PROSITE" id="PS51192">
    <property type="entry name" value="HELICASE_ATP_BIND_1"/>
    <property type="match status" value="1"/>
</dbReference>
<gene>
    <name evidence="11" type="ORF">DFP72DRAFT_1036486</name>
</gene>
<feature type="domain" description="Helicase C-terminal" evidence="10">
    <location>
        <begin position="291"/>
        <end position="449"/>
    </location>
</feature>
<dbReference type="Proteomes" id="UP000521943">
    <property type="component" value="Unassembled WGS sequence"/>
</dbReference>
<feature type="domain" description="Helicase ATP-binding" evidence="9">
    <location>
        <begin position="77"/>
        <end position="265"/>
    </location>
</feature>
<reference evidence="11 12" key="1">
    <citation type="submission" date="2020-07" db="EMBL/GenBank/DDBJ databases">
        <title>Comparative genomics of pyrophilous fungi reveals a link between fire events and developmental genes.</title>
        <authorList>
            <consortium name="DOE Joint Genome Institute"/>
            <person name="Steindorff A.S."/>
            <person name="Carver A."/>
            <person name="Calhoun S."/>
            <person name="Stillman K."/>
            <person name="Liu H."/>
            <person name="Lipzen A."/>
            <person name="Pangilinan J."/>
            <person name="Labutti K."/>
            <person name="Bruns T.D."/>
            <person name="Grigoriev I.V."/>
        </authorList>
    </citation>
    <scope>NUCLEOTIDE SEQUENCE [LARGE SCALE GENOMIC DNA]</scope>
    <source>
        <strain evidence="11 12">CBS 144469</strain>
    </source>
</reference>
<dbReference type="InterPro" id="IPR027417">
    <property type="entry name" value="P-loop_NTPase"/>
</dbReference>
<dbReference type="Gene3D" id="3.40.50.300">
    <property type="entry name" value="P-loop containing nucleotide triphosphate hydrolases"/>
    <property type="match status" value="2"/>
</dbReference>
<proteinExistence type="inferred from homology"/>
<feature type="compositionally biased region" description="Basic residues" evidence="8">
    <location>
        <begin position="22"/>
        <end position="36"/>
    </location>
</feature>
<dbReference type="Pfam" id="PF00271">
    <property type="entry name" value="Helicase_C"/>
    <property type="match status" value="1"/>
</dbReference>
<dbReference type="GO" id="GO:0006310">
    <property type="term" value="P:DNA recombination"/>
    <property type="evidence" value="ECO:0007669"/>
    <property type="project" value="TreeGrafter"/>
</dbReference>
<evidence type="ECO:0000256" key="1">
    <source>
        <dbReference type="ARBA" id="ARBA00005446"/>
    </source>
</evidence>
<dbReference type="EC" id="5.6.2.4" evidence="7"/>
<dbReference type="GO" id="GO:0006281">
    <property type="term" value="P:DNA repair"/>
    <property type="evidence" value="ECO:0007669"/>
    <property type="project" value="TreeGrafter"/>
</dbReference>
<evidence type="ECO:0000256" key="3">
    <source>
        <dbReference type="ARBA" id="ARBA00022840"/>
    </source>
</evidence>
<dbReference type="Pfam" id="PF00270">
    <property type="entry name" value="DEAD"/>
    <property type="match status" value="1"/>
</dbReference>
<dbReference type="GO" id="GO:0003677">
    <property type="term" value="F:DNA binding"/>
    <property type="evidence" value="ECO:0007669"/>
    <property type="project" value="UniProtKB-KW"/>
</dbReference>
<dbReference type="GO" id="GO:0043138">
    <property type="term" value="F:3'-5' DNA helicase activity"/>
    <property type="evidence" value="ECO:0007669"/>
    <property type="project" value="UniProtKB-EC"/>
</dbReference>
<evidence type="ECO:0000256" key="2">
    <source>
        <dbReference type="ARBA" id="ARBA00022741"/>
    </source>
</evidence>
<dbReference type="SMART" id="SM00490">
    <property type="entry name" value="HELICc"/>
    <property type="match status" value="1"/>
</dbReference>
<dbReference type="GO" id="GO:0005524">
    <property type="term" value="F:ATP binding"/>
    <property type="evidence" value="ECO:0007669"/>
    <property type="project" value="UniProtKB-KW"/>
</dbReference>
<keyword evidence="3" id="KW-0067">ATP-binding</keyword>
<name>A0A8H6HAT6_9AGAR</name>
<accession>A0A8H6HAT6</accession>
<dbReference type="InterPro" id="IPR011545">
    <property type="entry name" value="DEAD/DEAH_box_helicase_dom"/>
</dbReference>
<evidence type="ECO:0000256" key="4">
    <source>
        <dbReference type="ARBA" id="ARBA00023125"/>
    </source>
</evidence>
<dbReference type="SUPFAM" id="SSF52540">
    <property type="entry name" value="P-loop containing nucleoside triphosphate hydrolases"/>
    <property type="match status" value="1"/>
</dbReference>
<evidence type="ECO:0000256" key="6">
    <source>
        <dbReference type="ARBA" id="ARBA00034617"/>
    </source>
</evidence>
<evidence type="ECO:0000256" key="5">
    <source>
        <dbReference type="ARBA" id="ARBA00023235"/>
    </source>
</evidence>
<keyword evidence="4" id="KW-0238">DNA-binding</keyword>
<comment type="catalytic activity">
    <reaction evidence="6">
        <text>Couples ATP hydrolysis with the unwinding of duplex DNA by translocating in the 3'-5' direction.</text>
        <dbReference type="EC" id="5.6.2.4"/>
    </reaction>
</comment>
<dbReference type="CDD" id="cd17920">
    <property type="entry name" value="DEXHc_RecQ"/>
    <property type="match status" value="1"/>
</dbReference>
<evidence type="ECO:0000313" key="12">
    <source>
        <dbReference type="Proteomes" id="UP000521943"/>
    </source>
</evidence>
<keyword evidence="5" id="KW-0413">Isomerase</keyword>
<comment type="similarity">
    <text evidence="1">Belongs to the helicase family. RecQ subfamily.</text>
</comment>
<dbReference type="OrthoDB" id="10261556at2759"/>
<keyword evidence="12" id="KW-1185">Reference proteome</keyword>
<protein>
    <recommendedName>
        <fullName evidence="7">DNA 3'-5' helicase</fullName>
        <ecNumber evidence="7">5.6.2.4</ecNumber>
    </recommendedName>
</protein>
<feature type="region of interest" description="Disordered" evidence="8">
    <location>
        <begin position="671"/>
        <end position="709"/>
    </location>
</feature>
<dbReference type="EMBL" id="JACGCI010000160">
    <property type="protein sequence ID" value="KAF6743050.1"/>
    <property type="molecule type" value="Genomic_DNA"/>
</dbReference>
<dbReference type="SMART" id="SM00487">
    <property type="entry name" value="DEXDc"/>
    <property type="match status" value="1"/>
</dbReference>